<organism evidence="3 4">
    <name type="scientific">SAR86 cluster bacterium</name>
    <dbReference type="NCBI Taxonomy" id="2030880"/>
    <lineage>
        <taxon>Bacteria</taxon>
        <taxon>Pseudomonadati</taxon>
        <taxon>Pseudomonadota</taxon>
        <taxon>Gammaproteobacteria</taxon>
        <taxon>SAR86 cluster</taxon>
    </lineage>
</organism>
<keyword evidence="2" id="KW-0472">Membrane</keyword>
<dbReference type="Proteomes" id="UP000218172">
    <property type="component" value="Unassembled WGS sequence"/>
</dbReference>
<sequence>MSDELNNIKRKLSDVDFWLRFILVIVFCGLLFFIVIPLTFILVFTQVLFVLIGGEVNRNLRLFSQTLSDYAGQILSFATYNSETKPFPFSDFPAAADFEYADMGEDKDEEMGEADGGRDAQFSEEEVLSGVSAMDSASPDEDDDQASRKQDDVADVNLSHGQLSDADELSPQEANDNESRNVEAKEIEPEEIEAKRVDSTDEGSSKPFNHQDSE</sequence>
<feature type="transmembrane region" description="Helical" evidence="2">
    <location>
        <begin position="21"/>
        <end position="52"/>
    </location>
</feature>
<protein>
    <recommendedName>
        <fullName evidence="5">DUF4389 domain-containing protein</fullName>
    </recommendedName>
</protein>
<keyword evidence="2" id="KW-0812">Transmembrane</keyword>
<dbReference type="Pfam" id="PF14333">
    <property type="entry name" value="DUF4389"/>
    <property type="match status" value="1"/>
</dbReference>
<feature type="region of interest" description="Disordered" evidence="1">
    <location>
        <begin position="106"/>
        <end position="214"/>
    </location>
</feature>
<keyword evidence="2" id="KW-1133">Transmembrane helix</keyword>
<comment type="caution">
    <text evidence="3">The sequence shown here is derived from an EMBL/GenBank/DDBJ whole genome shotgun (WGS) entry which is preliminary data.</text>
</comment>
<evidence type="ECO:0000313" key="3">
    <source>
        <dbReference type="EMBL" id="PCH59594.1"/>
    </source>
</evidence>
<accession>A0A2A4MIM3</accession>
<evidence type="ECO:0008006" key="5">
    <source>
        <dbReference type="Google" id="ProtNLM"/>
    </source>
</evidence>
<evidence type="ECO:0000256" key="2">
    <source>
        <dbReference type="SAM" id="Phobius"/>
    </source>
</evidence>
<dbReference type="EMBL" id="NVQR01000114">
    <property type="protein sequence ID" value="PCH59594.1"/>
    <property type="molecule type" value="Genomic_DNA"/>
</dbReference>
<feature type="compositionally biased region" description="Basic and acidic residues" evidence="1">
    <location>
        <begin position="177"/>
        <end position="199"/>
    </location>
</feature>
<proteinExistence type="predicted"/>
<evidence type="ECO:0000256" key="1">
    <source>
        <dbReference type="SAM" id="MobiDB-lite"/>
    </source>
</evidence>
<evidence type="ECO:0000313" key="4">
    <source>
        <dbReference type="Proteomes" id="UP000218172"/>
    </source>
</evidence>
<reference evidence="4" key="1">
    <citation type="submission" date="2017-08" db="EMBL/GenBank/DDBJ databases">
        <title>A dynamic microbial community with high functional redundancy inhabits the cold, oxic subseafloor aquifer.</title>
        <authorList>
            <person name="Tully B.J."/>
            <person name="Wheat C.G."/>
            <person name="Glazer B.T."/>
            <person name="Huber J.A."/>
        </authorList>
    </citation>
    <scope>NUCLEOTIDE SEQUENCE [LARGE SCALE GENOMIC DNA]</scope>
</reference>
<dbReference type="InterPro" id="IPR025498">
    <property type="entry name" value="DUF4389"/>
</dbReference>
<dbReference type="AlphaFoldDB" id="A0A2A4MIM3"/>
<name>A0A2A4MIM3_9GAMM</name>
<gene>
    <name evidence="3" type="ORF">COC19_06895</name>
</gene>